<gene>
    <name evidence="1" type="ORF">HS968_13925</name>
</gene>
<name>A0A7G5DHC2_9PSED</name>
<protein>
    <recommendedName>
        <fullName evidence="3">Glycosyltransferase</fullName>
    </recommendedName>
</protein>
<dbReference type="Gene3D" id="3.40.50.2000">
    <property type="entry name" value="Glycogen Phosphorylase B"/>
    <property type="match status" value="1"/>
</dbReference>
<dbReference type="Proteomes" id="UP000515276">
    <property type="component" value="Chromosome"/>
</dbReference>
<dbReference type="RefSeq" id="WP_182366485.1">
    <property type="nucleotide sequence ID" value="NZ_CP059139.1"/>
</dbReference>
<reference evidence="1 2" key="1">
    <citation type="journal article" date="2020" name="G3 (Bethesda)">
        <title>CeMbio - The Caenorhabditis elegans Microbiome Resource.</title>
        <authorList>
            <person name="Dirksen P."/>
            <person name="Assie A."/>
            <person name="Zimmermann J."/>
            <person name="Zhang F."/>
            <person name="Tietje A.M."/>
            <person name="Marsh S.A."/>
            <person name="Felix M.A."/>
            <person name="Shapira M."/>
            <person name="Kaleta C."/>
            <person name="Schulenburg H."/>
            <person name="Samuel B."/>
        </authorList>
    </citation>
    <scope>NUCLEOTIDE SEQUENCE [LARGE SCALE GENOMIC DNA]</scope>
    <source>
        <strain evidence="1 2">MSPm1</strain>
    </source>
</reference>
<dbReference type="EMBL" id="CP059139">
    <property type="protein sequence ID" value="QMV61147.1"/>
    <property type="molecule type" value="Genomic_DNA"/>
</dbReference>
<sequence length="522" mass="59655">MLNALHDAQPKISIIWLHSGTIKNENYGNFLQRVLKPCSLWHNDSLVDITELSVHAPEAFDFSLHCDLLVVIQCDIHWLWNVIQHRKKSNRATLYEINDDIASLGDWLPATHPLNSPLGRQHLLNLAHCCDAVLFSSQELAKYYQILHPVRLVCDPWVSPLRTNTLKQDGFVIGWGGSTTHLDDLLWIAPALRKFLECHPDTRFSIMGCNSTLSEFLNALPSEQVMHTPFGDETEYFIFLQSLHVGIAPLKDTRFNRCRSDGKFVQYSINGCASLLSNIAPFHAHHERAILFDSPETLYQGLERLYQDRSALSRLAETAHQWAREHRSPLAVKNHLKSIFSMFLPQTPHGKQMLWPEKERNIWWAIHEAMSAQDYEQSILLCDTLLDEHADLPQVRWLLIQSLLAAGQREQAFDATQAPTHSAIWADEFSALAHSIAPSSDTQRKASLLEKLQHPLKKIQLKGLPAKGLEHHFRLTLDWLPYDYFSLFGLIQILEKHSPESRELDMLRSRANLLAPENSSQG</sequence>
<evidence type="ECO:0008006" key="3">
    <source>
        <dbReference type="Google" id="ProtNLM"/>
    </source>
</evidence>
<proteinExistence type="predicted"/>
<accession>A0A7G5DHC2</accession>
<keyword evidence="2" id="KW-1185">Reference proteome</keyword>
<dbReference type="SUPFAM" id="SSF53756">
    <property type="entry name" value="UDP-Glycosyltransferase/glycogen phosphorylase"/>
    <property type="match status" value="1"/>
</dbReference>
<evidence type="ECO:0000313" key="2">
    <source>
        <dbReference type="Proteomes" id="UP000515276"/>
    </source>
</evidence>
<dbReference type="AlphaFoldDB" id="A0A7G5DHC2"/>
<evidence type="ECO:0000313" key="1">
    <source>
        <dbReference type="EMBL" id="QMV61147.1"/>
    </source>
</evidence>
<organism evidence="1 2">
    <name type="scientific">Pseudomonas berkeleyensis</name>
    <dbReference type="NCBI Taxonomy" id="2726956"/>
    <lineage>
        <taxon>Bacteria</taxon>
        <taxon>Pseudomonadati</taxon>
        <taxon>Pseudomonadota</taxon>
        <taxon>Gammaproteobacteria</taxon>
        <taxon>Pseudomonadales</taxon>
        <taxon>Pseudomonadaceae</taxon>
        <taxon>Pseudomonas</taxon>
    </lineage>
</organism>